<dbReference type="InterPro" id="IPR004143">
    <property type="entry name" value="BPL_LPL_catalytic"/>
</dbReference>
<dbReference type="AlphaFoldDB" id="A0A378AQD4"/>
<protein>
    <submittedName>
        <fullName evidence="2">Lipoate-protein ligase A</fullName>
    </submittedName>
</protein>
<accession>A0A378AQD4</accession>
<dbReference type="SUPFAM" id="SSF55681">
    <property type="entry name" value="Class II aaRS and biotin synthetases"/>
    <property type="match status" value="1"/>
</dbReference>
<evidence type="ECO:0000313" key="2">
    <source>
        <dbReference type="EMBL" id="STV17229.1"/>
    </source>
</evidence>
<dbReference type="EMBL" id="UGMD01000002">
    <property type="protein sequence ID" value="STV17229.1"/>
    <property type="molecule type" value="Genomic_DNA"/>
</dbReference>
<evidence type="ECO:0000259" key="1">
    <source>
        <dbReference type="PROSITE" id="PS51733"/>
    </source>
</evidence>
<name>A0A378AQD4_KLEPN</name>
<sequence>MHVSVNPGRLLASPFFPLLAGAAVLRGSHPGEQPLFAKASAGEAVAQLWQAPQGLVVPGSYRQFTDLPAVSAHFAARGWPVWLRRSGGGLVPQGPGIINLSLAWPVQQPLGEAAEPIYHSLCAVLQRTLARFGVASHPRAVSGSFCDGRYNLACGECAEARKIVGTAQYWRPLAAGGGHVVLAHAVILIDADLSAAHQAANAFEAQLGSERVYCADKTVTLAQLLPGERHLLPRFSEALAQELDASR</sequence>
<dbReference type="Pfam" id="PF21948">
    <property type="entry name" value="LplA-B_cat"/>
    <property type="match status" value="1"/>
</dbReference>
<organism evidence="2 3">
    <name type="scientific">Klebsiella pneumoniae</name>
    <dbReference type="NCBI Taxonomy" id="573"/>
    <lineage>
        <taxon>Bacteria</taxon>
        <taxon>Pseudomonadati</taxon>
        <taxon>Pseudomonadota</taxon>
        <taxon>Gammaproteobacteria</taxon>
        <taxon>Enterobacterales</taxon>
        <taxon>Enterobacteriaceae</taxon>
        <taxon>Klebsiella/Raoultella group</taxon>
        <taxon>Klebsiella</taxon>
        <taxon>Klebsiella pneumoniae complex</taxon>
    </lineage>
</organism>
<dbReference type="PROSITE" id="PS51733">
    <property type="entry name" value="BPL_LPL_CATALYTIC"/>
    <property type="match status" value="1"/>
</dbReference>
<reference evidence="2 3" key="1">
    <citation type="submission" date="2018-06" db="EMBL/GenBank/DDBJ databases">
        <authorList>
            <consortium name="Pathogen Informatics"/>
            <person name="Doyle S."/>
        </authorList>
    </citation>
    <scope>NUCLEOTIDE SEQUENCE [LARGE SCALE GENOMIC DNA]</scope>
    <source>
        <strain evidence="2 3">NCTC204</strain>
    </source>
</reference>
<feature type="domain" description="BPL/LPL catalytic" evidence="1">
    <location>
        <begin position="40"/>
        <end position="243"/>
    </location>
</feature>
<dbReference type="PANTHER" id="PTHR43679:SF2">
    <property type="entry name" value="OCTANOYL-[GCVH]:PROTEIN N-OCTANOYLTRANSFERASE"/>
    <property type="match status" value="1"/>
</dbReference>
<dbReference type="GO" id="GO:0016874">
    <property type="term" value="F:ligase activity"/>
    <property type="evidence" value="ECO:0007669"/>
    <property type="project" value="UniProtKB-KW"/>
</dbReference>
<dbReference type="InterPro" id="IPR050664">
    <property type="entry name" value="Octanoyltrans_LipM/LipL"/>
</dbReference>
<dbReference type="Proteomes" id="UP000255192">
    <property type="component" value="Unassembled WGS sequence"/>
</dbReference>
<dbReference type="Gene3D" id="3.30.930.10">
    <property type="entry name" value="Bira Bifunctional Protein, Domain 2"/>
    <property type="match status" value="1"/>
</dbReference>
<evidence type="ECO:0000313" key="3">
    <source>
        <dbReference type="Proteomes" id="UP000255192"/>
    </source>
</evidence>
<dbReference type="InterPro" id="IPR045864">
    <property type="entry name" value="aa-tRNA-synth_II/BPL/LPL"/>
</dbReference>
<gene>
    <name evidence="2" type="ORF">NCTC204_04395</name>
</gene>
<proteinExistence type="predicted"/>
<keyword evidence="2" id="KW-0436">Ligase</keyword>
<dbReference type="PANTHER" id="PTHR43679">
    <property type="entry name" value="OCTANOYLTRANSFERASE LIPM-RELATED"/>
    <property type="match status" value="1"/>
</dbReference>